<feature type="transmembrane region" description="Helical" evidence="2">
    <location>
        <begin position="289"/>
        <end position="308"/>
    </location>
</feature>
<protein>
    <submittedName>
        <fullName evidence="4">EamA family transporter</fullName>
    </submittedName>
</protein>
<evidence type="ECO:0000313" key="5">
    <source>
        <dbReference type="Proteomes" id="UP001499974"/>
    </source>
</evidence>
<organism evidence="4 5">
    <name type="scientific">Nocardioides conyzicola</name>
    <dbReference type="NCBI Taxonomy" id="1651781"/>
    <lineage>
        <taxon>Bacteria</taxon>
        <taxon>Bacillati</taxon>
        <taxon>Actinomycetota</taxon>
        <taxon>Actinomycetes</taxon>
        <taxon>Propionibacteriales</taxon>
        <taxon>Nocardioidaceae</taxon>
        <taxon>Nocardioides</taxon>
    </lineage>
</organism>
<feature type="transmembrane region" description="Helical" evidence="2">
    <location>
        <begin position="263"/>
        <end position="283"/>
    </location>
</feature>
<evidence type="ECO:0000313" key="4">
    <source>
        <dbReference type="EMBL" id="GAA4694959.1"/>
    </source>
</evidence>
<dbReference type="Proteomes" id="UP001499974">
    <property type="component" value="Unassembled WGS sequence"/>
</dbReference>
<feature type="transmembrane region" description="Helical" evidence="2">
    <location>
        <begin position="164"/>
        <end position="181"/>
    </location>
</feature>
<dbReference type="PANTHER" id="PTHR22911:SF79">
    <property type="entry name" value="MOBA-LIKE NTP TRANSFERASE DOMAIN-CONTAINING PROTEIN"/>
    <property type="match status" value="1"/>
</dbReference>
<evidence type="ECO:0000259" key="3">
    <source>
        <dbReference type="Pfam" id="PF00892"/>
    </source>
</evidence>
<keyword evidence="2" id="KW-1133">Transmembrane helix</keyword>
<evidence type="ECO:0000256" key="2">
    <source>
        <dbReference type="SAM" id="Phobius"/>
    </source>
</evidence>
<feature type="domain" description="EamA" evidence="3">
    <location>
        <begin position="17"/>
        <end position="152"/>
    </location>
</feature>
<feature type="domain" description="EamA" evidence="3">
    <location>
        <begin position="163"/>
        <end position="305"/>
    </location>
</feature>
<feature type="transmembrane region" description="Helical" evidence="2">
    <location>
        <begin position="193"/>
        <end position="212"/>
    </location>
</feature>
<dbReference type="SUPFAM" id="SSF103481">
    <property type="entry name" value="Multidrug resistance efflux transporter EmrE"/>
    <property type="match status" value="2"/>
</dbReference>
<reference evidence="5" key="1">
    <citation type="journal article" date="2019" name="Int. J. Syst. Evol. Microbiol.">
        <title>The Global Catalogue of Microorganisms (GCM) 10K type strain sequencing project: providing services to taxonomists for standard genome sequencing and annotation.</title>
        <authorList>
            <consortium name="The Broad Institute Genomics Platform"/>
            <consortium name="The Broad Institute Genome Sequencing Center for Infectious Disease"/>
            <person name="Wu L."/>
            <person name="Ma J."/>
        </authorList>
    </citation>
    <scope>NUCLEOTIDE SEQUENCE [LARGE SCALE GENOMIC DNA]</scope>
    <source>
        <strain evidence="5">JCM 18531</strain>
    </source>
</reference>
<dbReference type="EMBL" id="BAABKM010000002">
    <property type="protein sequence ID" value="GAA4694959.1"/>
    <property type="molecule type" value="Genomic_DNA"/>
</dbReference>
<keyword evidence="5" id="KW-1185">Reference proteome</keyword>
<gene>
    <name evidence="4" type="ORF">GCM10023349_07650</name>
</gene>
<feature type="transmembrane region" description="Helical" evidence="2">
    <location>
        <begin position="134"/>
        <end position="152"/>
    </location>
</feature>
<name>A0ABP8WUN8_9ACTN</name>
<feature type="transmembrane region" description="Helical" evidence="2">
    <location>
        <begin position="46"/>
        <end position="69"/>
    </location>
</feature>
<sequence length="320" mass="32737">MAHDEVTPVASGSRLVSGLAFAVLSATTFGASGALARELLDAGWSAGAIVLIRVGLAALVVTPFGWVSLRGRWSLLRRNAVLVLVYGALAVAGAQFCYFSAVSHMQVGPALLIEYTAPAAVVVWLWLRHGQRPSPVTIAGAGLAALGLVLVLDLVSGAELSVPGVLWALAAMVGAATYFVISADEDNGLPPLVLAAAGLVVGALVLGVLGLVRLLPMRASDDAVTYAGTTVAWWVPLVVLGVVTAAVAYTSGIAAGRRLGSRLASFVALLEVVAGVLFAWVLLDELPRAIQLVGGLLILAGVVCVKLGEARTAETPVELP</sequence>
<dbReference type="InterPro" id="IPR000620">
    <property type="entry name" value="EamA_dom"/>
</dbReference>
<keyword evidence="2" id="KW-0472">Membrane</keyword>
<dbReference type="Pfam" id="PF00892">
    <property type="entry name" value="EamA"/>
    <property type="match status" value="2"/>
</dbReference>
<evidence type="ECO:0000256" key="1">
    <source>
        <dbReference type="ARBA" id="ARBA00007362"/>
    </source>
</evidence>
<feature type="transmembrane region" description="Helical" evidence="2">
    <location>
        <begin position="232"/>
        <end position="251"/>
    </location>
</feature>
<comment type="caution">
    <text evidence="4">The sequence shown here is derived from an EMBL/GenBank/DDBJ whole genome shotgun (WGS) entry which is preliminary data.</text>
</comment>
<dbReference type="PANTHER" id="PTHR22911">
    <property type="entry name" value="ACYL-MALONYL CONDENSING ENZYME-RELATED"/>
    <property type="match status" value="1"/>
</dbReference>
<proteinExistence type="inferred from homology"/>
<feature type="transmembrane region" description="Helical" evidence="2">
    <location>
        <begin position="81"/>
        <end position="101"/>
    </location>
</feature>
<keyword evidence="2" id="KW-0812">Transmembrane</keyword>
<accession>A0ABP8WUN8</accession>
<dbReference type="InterPro" id="IPR037185">
    <property type="entry name" value="EmrE-like"/>
</dbReference>
<feature type="transmembrane region" description="Helical" evidence="2">
    <location>
        <begin position="107"/>
        <end position="127"/>
    </location>
</feature>
<comment type="similarity">
    <text evidence="1">Belongs to the EamA transporter family.</text>
</comment>